<feature type="transmembrane region" description="Helical" evidence="1">
    <location>
        <begin position="49"/>
        <end position="73"/>
    </location>
</feature>
<feature type="transmembrane region" description="Helical" evidence="1">
    <location>
        <begin position="85"/>
        <end position="106"/>
    </location>
</feature>
<reference evidence="2 3" key="1">
    <citation type="submission" date="2019-03" db="EMBL/GenBank/DDBJ databases">
        <title>Genomics of glacier-inhabiting Cryobacterium strains.</title>
        <authorList>
            <person name="Liu Q."/>
            <person name="Xin Y.-H."/>
        </authorList>
    </citation>
    <scope>NUCLEOTIDE SEQUENCE [LARGE SCALE GENOMIC DNA]</scope>
    <source>
        <strain evidence="3">TMT1-22</strain>
    </source>
</reference>
<keyword evidence="1" id="KW-0812">Transmembrane</keyword>
<keyword evidence="1" id="KW-0472">Membrane</keyword>
<feature type="transmembrane region" description="Helical" evidence="1">
    <location>
        <begin position="112"/>
        <end position="141"/>
    </location>
</feature>
<dbReference type="RefSeq" id="WP_134451511.1">
    <property type="nucleotide sequence ID" value="NZ_SOFY01000056.1"/>
</dbReference>
<evidence type="ECO:0000313" key="2">
    <source>
        <dbReference type="EMBL" id="TFC45913.1"/>
    </source>
</evidence>
<proteinExistence type="predicted"/>
<protein>
    <submittedName>
        <fullName evidence="2">Uncharacterized protein</fullName>
    </submittedName>
</protein>
<dbReference type="Proteomes" id="UP000297403">
    <property type="component" value="Unassembled WGS sequence"/>
</dbReference>
<keyword evidence="3" id="KW-1185">Reference proteome</keyword>
<organism evidence="2 3">
    <name type="scientific">Cryobacterium shii</name>
    <dbReference type="NCBI Taxonomy" id="1259235"/>
    <lineage>
        <taxon>Bacteria</taxon>
        <taxon>Bacillati</taxon>
        <taxon>Actinomycetota</taxon>
        <taxon>Actinomycetes</taxon>
        <taxon>Micrococcales</taxon>
        <taxon>Microbacteriaceae</taxon>
        <taxon>Cryobacterium</taxon>
    </lineage>
</organism>
<name>A0AAQ2C5H5_9MICO</name>
<dbReference type="AlphaFoldDB" id="A0AAQ2C5H5"/>
<gene>
    <name evidence="2" type="ORF">E3O49_10395</name>
</gene>
<feature type="transmembrane region" description="Helical" evidence="1">
    <location>
        <begin position="7"/>
        <end position="29"/>
    </location>
</feature>
<sequence length="164" mass="16966">MVKRYWRVAVIGLGVGFLLGAALFGITAVSGNPDWRGYLTVEDVLRSTVSYGLIGLLVAAAAVVGGWASVALFDRRFERRPSMRVSLAAAGAAAGTMLLGSLAGIVDSVQGSASWLVIIVGITFVLEVVAAIAAAVLVSYAERHASSSSVKAVSPAPDGRWISF</sequence>
<evidence type="ECO:0000256" key="1">
    <source>
        <dbReference type="SAM" id="Phobius"/>
    </source>
</evidence>
<keyword evidence="1" id="KW-1133">Transmembrane helix</keyword>
<dbReference type="EMBL" id="SOFY01000056">
    <property type="protein sequence ID" value="TFC45913.1"/>
    <property type="molecule type" value="Genomic_DNA"/>
</dbReference>
<accession>A0AAQ2C5H5</accession>
<evidence type="ECO:0000313" key="3">
    <source>
        <dbReference type="Proteomes" id="UP000297403"/>
    </source>
</evidence>
<comment type="caution">
    <text evidence="2">The sequence shown here is derived from an EMBL/GenBank/DDBJ whole genome shotgun (WGS) entry which is preliminary data.</text>
</comment>